<dbReference type="AlphaFoldDB" id="A0A5B0W0H6"/>
<dbReference type="InterPro" id="IPR024083">
    <property type="entry name" value="Fumarase/histidase_N"/>
</dbReference>
<proteinExistence type="predicted"/>
<sequence>MSKTDNIVSFTGAPPTANDIAAIARHNATIAISQNVEDKIAAARAIVERYLAADRPVYGLTTALGAGVDTRLATDDLIAFQLRVPQARAVGVGAALPLESVRAMMAARVAGMAAGGSGVSLPVFAGLVKALNAGFHPVVPSLGSIGAADIAPLAHMARALLGDGAAEVDGTIMQAPDALLKAGLKPLPIAPKDGHVLVVANSLSVGKACLCIEDIERLFDWSLAAVALNFEAFRANVSAFDDRALAARPAFGQREAAARLRELLSGSSLLVDGAARRLQDPLSYRCAPQVWGALLHAIGEARTATEIELASSGDNPVVLADEGLILSHGNFDMTAFVLAWERLGQAISHCAAGVAYRTMKIMSPAMSELPRFLTPLGQSRTGFATVQKTVSALEAEIRHLAMPVSLAPIPVADGVEDQASMAPSVLTKIEAMIERLRYLVAIELVASAQAVDLRGAVGELGGGTLRAYLKVRELVPPLEEDRAQGPDFQRLSEFIKNADLMETAS</sequence>
<dbReference type="RefSeq" id="WP_149635725.1">
    <property type="nucleotide sequence ID" value="NZ_VNIP01000008.1"/>
</dbReference>
<dbReference type="InterPro" id="IPR008948">
    <property type="entry name" value="L-Aspartase-like"/>
</dbReference>
<gene>
    <name evidence="1" type="ORF">FP026_16745</name>
</gene>
<dbReference type="GO" id="GO:0016841">
    <property type="term" value="F:ammonia-lyase activity"/>
    <property type="evidence" value="ECO:0007669"/>
    <property type="project" value="UniProtKB-ARBA"/>
</dbReference>
<protein>
    <submittedName>
        <fullName evidence="1">Histidine ammonia-lyase</fullName>
    </submittedName>
</protein>
<reference evidence="1 2" key="1">
    <citation type="submission" date="2019-07" db="EMBL/GenBank/DDBJ databases">
        <title>The Draft Genome Sequence of Rhizobium tropici SARCC-755 Associated with Superior Nodulation on Pigeonpea (Cajanus cajan (L.) Millsp.).</title>
        <authorList>
            <person name="Bopape F.L."/>
            <person name="Hassen A.I."/>
            <person name="Swanevelder Z.H."/>
            <person name="Gwata E.T."/>
        </authorList>
    </citation>
    <scope>NUCLEOTIDE SEQUENCE [LARGE SCALE GENOMIC DNA]</scope>
    <source>
        <strain evidence="1 2">SARCC-755</strain>
    </source>
</reference>
<dbReference type="OrthoDB" id="7285062at2"/>
<dbReference type="SUPFAM" id="SSF48557">
    <property type="entry name" value="L-aspartase-like"/>
    <property type="match status" value="1"/>
</dbReference>
<evidence type="ECO:0000313" key="2">
    <source>
        <dbReference type="Proteomes" id="UP000323608"/>
    </source>
</evidence>
<dbReference type="Pfam" id="PF00221">
    <property type="entry name" value="Lyase_aromatic"/>
    <property type="match status" value="1"/>
</dbReference>
<dbReference type="Proteomes" id="UP000323608">
    <property type="component" value="Unassembled WGS sequence"/>
</dbReference>
<dbReference type="PANTHER" id="PTHR10362">
    <property type="entry name" value="HISTIDINE AMMONIA-LYASE"/>
    <property type="match status" value="1"/>
</dbReference>
<dbReference type="CDD" id="cd00332">
    <property type="entry name" value="PAL-HAL"/>
    <property type="match status" value="1"/>
</dbReference>
<evidence type="ECO:0000313" key="1">
    <source>
        <dbReference type="EMBL" id="KAA1180473.1"/>
    </source>
</evidence>
<dbReference type="Gene3D" id="1.20.200.10">
    <property type="entry name" value="Fumarase/aspartase (Central domain)"/>
    <property type="match status" value="1"/>
</dbReference>
<dbReference type="Gene3D" id="1.10.275.10">
    <property type="entry name" value="Fumarase/aspartase (N-terminal domain)"/>
    <property type="match status" value="1"/>
</dbReference>
<organism evidence="1 2">
    <name type="scientific">Rhizobium tropici</name>
    <dbReference type="NCBI Taxonomy" id="398"/>
    <lineage>
        <taxon>Bacteria</taxon>
        <taxon>Pseudomonadati</taxon>
        <taxon>Pseudomonadota</taxon>
        <taxon>Alphaproteobacteria</taxon>
        <taxon>Hyphomicrobiales</taxon>
        <taxon>Rhizobiaceae</taxon>
        <taxon>Rhizobium/Agrobacterium group</taxon>
        <taxon>Rhizobium</taxon>
    </lineage>
</organism>
<dbReference type="InterPro" id="IPR001106">
    <property type="entry name" value="Aromatic_Lyase"/>
</dbReference>
<comment type="caution">
    <text evidence="1">The sequence shown here is derived from an EMBL/GenBank/DDBJ whole genome shotgun (WGS) entry which is preliminary data.</text>
</comment>
<name>A0A5B0W0H6_RHITR</name>
<dbReference type="EMBL" id="VNIP01000008">
    <property type="protein sequence ID" value="KAA1180473.1"/>
    <property type="molecule type" value="Genomic_DNA"/>
</dbReference>
<accession>A0A5B0W0H6</accession>
<keyword evidence="1" id="KW-0456">Lyase</keyword>